<comment type="caution">
    <text evidence="3">The sequence shown here is derived from an EMBL/GenBank/DDBJ whole genome shotgun (WGS) entry which is preliminary data.</text>
</comment>
<keyword evidence="1" id="KW-1133">Transmembrane helix</keyword>
<dbReference type="CDD" id="cd00761">
    <property type="entry name" value="Glyco_tranf_GTA_type"/>
    <property type="match status" value="1"/>
</dbReference>
<dbReference type="AlphaFoldDB" id="A0A2T3KG25"/>
<evidence type="ECO:0000313" key="3">
    <source>
        <dbReference type="EMBL" id="PSU97730.1"/>
    </source>
</evidence>
<dbReference type="InterPro" id="IPR050834">
    <property type="entry name" value="Glycosyltransf_2"/>
</dbReference>
<dbReference type="SUPFAM" id="SSF53448">
    <property type="entry name" value="Nucleotide-diphospho-sugar transferases"/>
    <property type="match status" value="1"/>
</dbReference>
<dbReference type="EMBL" id="PYNF01000013">
    <property type="protein sequence ID" value="PSU97730.1"/>
    <property type="molecule type" value="Genomic_DNA"/>
</dbReference>
<keyword evidence="1" id="KW-0812">Transmembrane</keyword>
<organism evidence="3 4">
    <name type="scientific">Photobacterium kishitanii</name>
    <dbReference type="NCBI Taxonomy" id="318456"/>
    <lineage>
        <taxon>Bacteria</taxon>
        <taxon>Pseudomonadati</taxon>
        <taxon>Pseudomonadota</taxon>
        <taxon>Gammaproteobacteria</taxon>
        <taxon>Vibrionales</taxon>
        <taxon>Vibrionaceae</taxon>
        <taxon>Photobacterium</taxon>
    </lineage>
</organism>
<reference evidence="3 4" key="1">
    <citation type="submission" date="2018-01" db="EMBL/GenBank/DDBJ databases">
        <title>Whole genome sequencing of Histamine producing bacteria.</title>
        <authorList>
            <person name="Butler K."/>
        </authorList>
    </citation>
    <scope>NUCLEOTIDE SEQUENCE [LARGE SCALE GENOMIC DNA]</scope>
    <source>
        <strain evidence="3 4">FS-7.2</strain>
    </source>
</reference>
<dbReference type="Proteomes" id="UP000241426">
    <property type="component" value="Unassembled WGS sequence"/>
</dbReference>
<gene>
    <name evidence="3" type="ORF">C9J27_15385</name>
</gene>
<accession>A0A2T3KG25</accession>
<keyword evidence="1" id="KW-0472">Membrane</keyword>
<protein>
    <recommendedName>
        <fullName evidence="2">Glycosyltransferase 2-like domain-containing protein</fullName>
    </recommendedName>
</protein>
<dbReference type="PANTHER" id="PTHR43685">
    <property type="entry name" value="GLYCOSYLTRANSFERASE"/>
    <property type="match status" value="1"/>
</dbReference>
<dbReference type="PANTHER" id="PTHR43685:SF2">
    <property type="entry name" value="GLYCOSYLTRANSFERASE 2-LIKE DOMAIN-CONTAINING PROTEIN"/>
    <property type="match status" value="1"/>
</dbReference>
<dbReference type="RefSeq" id="WP_107289802.1">
    <property type="nucleotide sequence ID" value="NZ_PYNF01000013.1"/>
</dbReference>
<feature type="transmembrane region" description="Helical" evidence="1">
    <location>
        <begin position="227"/>
        <end position="247"/>
    </location>
</feature>
<dbReference type="InterPro" id="IPR001173">
    <property type="entry name" value="Glyco_trans_2-like"/>
</dbReference>
<proteinExistence type="predicted"/>
<dbReference type="Gene3D" id="3.90.550.10">
    <property type="entry name" value="Spore Coat Polysaccharide Biosynthesis Protein SpsA, Chain A"/>
    <property type="match status" value="1"/>
</dbReference>
<feature type="domain" description="Glycosyltransferase 2-like" evidence="2">
    <location>
        <begin position="4"/>
        <end position="117"/>
    </location>
</feature>
<name>A0A2T3KG25_9GAMM</name>
<dbReference type="InterPro" id="IPR029044">
    <property type="entry name" value="Nucleotide-diphossugar_trans"/>
</dbReference>
<evidence type="ECO:0000256" key="1">
    <source>
        <dbReference type="SAM" id="Phobius"/>
    </source>
</evidence>
<sequence length="320" mass="37003">MKISIVICCYNSESRIIDTLSFIENQNYSLSCFEVVIVNNNSEDKTRSIIESYQTSLNIRVVDENKPGLMNARIKGIKEANNEIIIFVDDDNWLDPNYLSEVALCFKNNKEVTFCSGVTRLPDGYKVDSFFDDYFKCFAVGSKFNSKRILQGGETLWGAGLSVKRDVLLKFINYDFKCLGRSGGKQLAGDDTELCLLLRLNKYEGLFNPELKLQHSIQYSRFTKDNLIKTLFGFGAVYPFLINYIVILEENNMKNKILKKIIKYKLSFKLYILYNLLKAYFNKDKYKISALKGTYSTLNDSSLWLESVKLNRFLTNYDRD</sequence>
<evidence type="ECO:0000259" key="2">
    <source>
        <dbReference type="Pfam" id="PF00535"/>
    </source>
</evidence>
<dbReference type="Pfam" id="PF00535">
    <property type="entry name" value="Glycos_transf_2"/>
    <property type="match status" value="1"/>
</dbReference>
<evidence type="ECO:0000313" key="4">
    <source>
        <dbReference type="Proteomes" id="UP000241426"/>
    </source>
</evidence>